<dbReference type="GO" id="GO:0005886">
    <property type="term" value="C:plasma membrane"/>
    <property type="evidence" value="ECO:0007669"/>
    <property type="project" value="UniProtKB-SubCell"/>
</dbReference>
<dbReference type="InterPro" id="IPR027841">
    <property type="entry name" value="IL-17_rcpt_C/E_N"/>
</dbReference>
<dbReference type="Pfam" id="PF15037">
    <property type="entry name" value="IL17_R_N"/>
    <property type="match status" value="1"/>
</dbReference>
<evidence type="ECO:0000256" key="7">
    <source>
        <dbReference type="ARBA" id="ARBA00023136"/>
    </source>
</evidence>
<evidence type="ECO:0000256" key="11">
    <source>
        <dbReference type="SAM" id="Phobius"/>
    </source>
</evidence>
<protein>
    <submittedName>
        <fullName evidence="14">Uncharacterized LOC107090256</fullName>
    </submittedName>
</protein>
<evidence type="ECO:0000256" key="9">
    <source>
        <dbReference type="ARBA" id="ARBA00023180"/>
    </source>
</evidence>
<keyword evidence="15" id="KW-1185">Reference proteome</keyword>
<evidence type="ECO:0000256" key="3">
    <source>
        <dbReference type="ARBA" id="ARBA00022475"/>
    </source>
</evidence>
<proteinExistence type="predicted"/>
<keyword evidence="4 11" id="KW-0812">Transmembrane</keyword>
<keyword evidence="9" id="KW-0325">Glycoprotein</keyword>
<dbReference type="InterPro" id="IPR013568">
    <property type="entry name" value="SEFIR_dom"/>
</dbReference>
<dbReference type="GeneTree" id="ENSGT00940000175110"/>
<dbReference type="AlphaFoldDB" id="A0A3Q2E7P2"/>
<evidence type="ECO:0000313" key="14">
    <source>
        <dbReference type="Ensembl" id="ENSCVAP00000028378.1"/>
    </source>
</evidence>
<feature type="transmembrane region" description="Helical" evidence="11">
    <location>
        <begin position="419"/>
        <end position="444"/>
    </location>
</feature>
<organism evidence="14 15">
    <name type="scientific">Cyprinodon variegatus</name>
    <name type="common">Sheepshead minnow</name>
    <dbReference type="NCBI Taxonomy" id="28743"/>
    <lineage>
        <taxon>Eukaryota</taxon>
        <taxon>Metazoa</taxon>
        <taxon>Chordata</taxon>
        <taxon>Craniata</taxon>
        <taxon>Vertebrata</taxon>
        <taxon>Euteleostomi</taxon>
        <taxon>Actinopterygii</taxon>
        <taxon>Neopterygii</taxon>
        <taxon>Teleostei</taxon>
        <taxon>Neoteleostei</taxon>
        <taxon>Acanthomorphata</taxon>
        <taxon>Ovalentaria</taxon>
        <taxon>Atherinomorphae</taxon>
        <taxon>Cyprinodontiformes</taxon>
        <taxon>Cyprinodontidae</taxon>
        <taxon>Cyprinodon</taxon>
    </lineage>
</organism>
<feature type="domain" description="SEFIR" evidence="13">
    <location>
        <begin position="463"/>
        <end position="637"/>
    </location>
</feature>
<keyword evidence="7 11" id="KW-0472">Membrane</keyword>
<feature type="chain" id="PRO_5018682282" evidence="12">
    <location>
        <begin position="28"/>
        <end position="723"/>
    </location>
</feature>
<evidence type="ECO:0000256" key="2">
    <source>
        <dbReference type="ARBA" id="ARBA00004479"/>
    </source>
</evidence>
<keyword evidence="10" id="KW-0395">Inflammatory response</keyword>
<dbReference type="InterPro" id="IPR039465">
    <property type="entry name" value="IL-17_rcpt-like"/>
</dbReference>
<feature type="signal peptide" evidence="12">
    <location>
        <begin position="1"/>
        <end position="27"/>
    </location>
</feature>
<dbReference type="GO" id="GO:0030368">
    <property type="term" value="F:interleukin-17 receptor activity"/>
    <property type="evidence" value="ECO:0007669"/>
    <property type="project" value="InterPro"/>
</dbReference>
<keyword evidence="8" id="KW-0675">Receptor</keyword>
<dbReference type="PANTHER" id="PTHR15583:SF12">
    <property type="entry name" value="INTERLEUKIN-17 RECEPTOR C"/>
    <property type="match status" value="1"/>
</dbReference>
<evidence type="ECO:0000313" key="15">
    <source>
        <dbReference type="Proteomes" id="UP000265020"/>
    </source>
</evidence>
<evidence type="ECO:0000256" key="10">
    <source>
        <dbReference type="ARBA" id="ARBA00023198"/>
    </source>
</evidence>
<dbReference type="Gene3D" id="3.40.50.11530">
    <property type="match status" value="1"/>
</dbReference>
<evidence type="ECO:0000256" key="1">
    <source>
        <dbReference type="ARBA" id="ARBA00004162"/>
    </source>
</evidence>
<dbReference type="Ensembl" id="ENSCVAT00000020313.1">
    <property type="protein sequence ID" value="ENSCVAP00000028378.1"/>
    <property type="gene ID" value="ENSCVAG00000015372.1"/>
</dbReference>
<dbReference type="Proteomes" id="UP000265020">
    <property type="component" value="Unassembled WGS sequence"/>
</dbReference>
<sequence length="723" mass="79779">MARILRLIAHVVSALSLGLLLSVGALGMDTPVPTCEKGLSDCSVRTGPFSGALPDPCGSLYITHVQLNVTHCTNMSDCKPCLIIKISLQDVDLAKSVSDGSGDDSDEEALLKVCYSFPTSTGYCRAVTFKRDYINMDQSFTYQLLLTETMDFETPIVVIAESKETYIYQNITIPDAKTGELKLYNRLKTNNSSLWTLNFCCLLLPVCPSDLWSLIIERTVPRLQADTENISNEVHLHLQNIPANQETVTWEMAWDDIRGQPERWPIGKSKTVIPSDLIAPCLCFLVWLQDKNIRGMYCPFTNQPDALKRMQHNVSVIMVESQWRSGNTGLSWNVTSPCKVKAEVRLCKKDMAGGQCEEVAGSRQMLETTGWITAHKVHWQAGEFLNSSSHPLLCVQVKTEGMVMFSEPQCPFEIHRVRWTLPILVGFILICLTILGVYLIGGILKGYVWRWLKDDDVRDAVGGVHVVLLSPPDDDERVLELLCYLGSSLQTLGFTVSLDLWSKGDLCALGPVPWLHSQLDSLKRQGGKVVLVLTQTTWTRAKEWEACISENNKENIKGVETDCAQSNLPPSRHVDVFGASLRCILQDSSQGKAGERFMLVQLDSLSPALPGGFPTVPDLFCGLHVYSLPTQCLGFLTELAGSKKITSSSARRRRAGVLQKASRTLTKRLSGFIAGKNVLNLPGIIQGSAGGQEEDSVETLLIESNLGTPPSSPDTVVSIIEWC</sequence>
<evidence type="ECO:0000256" key="8">
    <source>
        <dbReference type="ARBA" id="ARBA00023170"/>
    </source>
</evidence>
<keyword evidence="5 12" id="KW-0732">Signal</keyword>
<evidence type="ECO:0000256" key="5">
    <source>
        <dbReference type="ARBA" id="ARBA00022729"/>
    </source>
</evidence>
<reference evidence="14" key="2">
    <citation type="submission" date="2025-09" db="UniProtKB">
        <authorList>
            <consortium name="Ensembl"/>
        </authorList>
    </citation>
    <scope>IDENTIFICATION</scope>
</reference>
<evidence type="ECO:0000256" key="4">
    <source>
        <dbReference type="ARBA" id="ARBA00022692"/>
    </source>
</evidence>
<dbReference type="PROSITE" id="PS51534">
    <property type="entry name" value="SEFIR"/>
    <property type="match status" value="1"/>
</dbReference>
<keyword evidence="6 11" id="KW-1133">Transmembrane helix</keyword>
<evidence type="ECO:0000256" key="6">
    <source>
        <dbReference type="ARBA" id="ARBA00022989"/>
    </source>
</evidence>
<dbReference type="Pfam" id="PF08357">
    <property type="entry name" value="SEFIR"/>
    <property type="match status" value="1"/>
</dbReference>
<evidence type="ECO:0000259" key="13">
    <source>
        <dbReference type="PROSITE" id="PS51534"/>
    </source>
</evidence>
<reference evidence="14" key="1">
    <citation type="submission" date="2025-08" db="UniProtKB">
        <authorList>
            <consortium name="Ensembl"/>
        </authorList>
    </citation>
    <scope>IDENTIFICATION</scope>
</reference>
<evidence type="ECO:0000256" key="12">
    <source>
        <dbReference type="SAM" id="SignalP"/>
    </source>
</evidence>
<comment type="subcellular location">
    <subcellularLocation>
        <location evidence="1">Cell membrane</location>
        <topology evidence="1">Single-pass membrane protein</topology>
    </subcellularLocation>
    <subcellularLocation>
        <location evidence="2">Membrane</location>
        <topology evidence="2">Single-pass type I membrane protein</topology>
    </subcellularLocation>
</comment>
<dbReference type="PANTHER" id="PTHR15583">
    <property type="entry name" value="INTERLEUKIN-17 RECEPTOR"/>
    <property type="match status" value="1"/>
</dbReference>
<accession>A0A3Q2E7P2</accession>
<dbReference type="GO" id="GO:0006954">
    <property type="term" value="P:inflammatory response"/>
    <property type="evidence" value="ECO:0007669"/>
    <property type="project" value="UniProtKB-KW"/>
</dbReference>
<name>A0A3Q2E7P2_CYPVA</name>
<keyword evidence="3" id="KW-1003">Cell membrane</keyword>
<dbReference type="STRING" id="28743.ENSCVAP00000028378"/>